<dbReference type="Pfam" id="PF02690">
    <property type="entry name" value="Na_Pi_cotrans"/>
    <property type="match status" value="2"/>
</dbReference>
<evidence type="ECO:0000313" key="8">
    <source>
        <dbReference type="Proteomes" id="UP000183982"/>
    </source>
</evidence>
<keyword evidence="8" id="KW-1185">Reference proteome</keyword>
<dbReference type="Proteomes" id="UP000183982">
    <property type="component" value="Unassembled WGS sequence"/>
</dbReference>
<feature type="transmembrane region" description="Helical" evidence="6">
    <location>
        <begin position="214"/>
        <end position="230"/>
    </location>
</feature>
<dbReference type="GO" id="GO:0005436">
    <property type="term" value="F:sodium:phosphate symporter activity"/>
    <property type="evidence" value="ECO:0007669"/>
    <property type="project" value="InterPro"/>
</dbReference>
<dbReference type="AlphaFoldDB" id="A0A1M6RZ02"/>
<accession>A0A1M6RZ02</accession>
<feature type="transmembrane region" description="Helical" evidence="6">
    <location>
        <begin position="267"/>
        <end position="290"/>
    </location>
</feature>
<evidence type="ECO:0000256" key="1">
    <source>
        <dbReference type="ARBA" id="ARBA00004651"/>
    </source>
</evidence>
<dbReference type="InterPro" id="IPR003841">
    <property type="entry name" value="Na/Pi_transpt"/>
</dbReference>
<dbReference type="STRING" id="1470563.SAMN05444000_1277"/>
<evidence type="ECO:0000313" key="7">
    <source>
        <dbReference type="EMBL" id="SHK37683.1"/>
    </source>
</evidence>
<reference evidence="8" key="1">
    <citation type="submission" date="2016-11" db="EMBL/GenBank/DDBJ databases">
        <authorList>
            <person name="Varghese N."/>
            <person name="Submissions S."/>
        </authorList>
    </citation>
    <scope>NUCLEOTIDE SEQUENCE [LARGE SCALE GENOMIC DNA]</scope>
    <source>
        <strain evidence="8">DSM 100564</strain>
    </source>
</reference>
<proteinExistence type="predicted"/>
<evidence type="ECO:0000256" key="4">
    <source>
        <dbReference type="ARBA" id="ARBA00022989"/>
    </source>
</evidence>
<sequence>MARKLILPLVLALLVVGFWLKPDLQEIAAGVAIFLFGMTMLEDGFKLFSGGFLERILAKATASVPRALGFGMLTTTIMQSSSLVTIITISFLSAGLITLTAGVAIIFGANIGTTTGAWLVAGFGLKVDIAAYAMPMLAISIVLVFQSSKYMRGAGLVLAGMGFLFLGIHYMKEGFDAFQTQFDLNRFALPGLLGLVVYTLIGAGMTVVMQSSHATMVIIITALAAGQIGYENALALAIGSNIGTTITAILGAIGANYQGRRLALAHLVFNVFTAAVALAFIVPLVSIVNFLGTALGIAPDDYALKLAVFHTIFNVLGVSLMLPFLWRLITFLKRRIPEPAKDISTPIYLSDATDDFPEVAEEALRKELGHLMHNAEEVIAQGLNLNMPRLLQTSDIAATVEESTKAFPVDFDIAYDQRVKPLHAAIVEFASRMGLGDKDTPEDIMHRIHDLRAGAGRIVRAVKAVKHLRRNTTRYTETNHGTTTVLYNAIRADIARMLVEMDKIRNEDSESRSALWLDEERVQAKRSYKDAIHVTEALIRDGSLTAAEATSILNDSQYGYEALKDMIEACKTLHAETKTGLEEVERILALEEDEADEMAMDRRQRDA</sequence>
<keyword evidence="3 6" id="KW-0812">Transmembrane</keyword>
<name>A0A1M6RZ02_9RHOB</name>
<keyword evidence="4 6" id="KW-1133">Transmembrane helix</keyword>
<organism evidence="7 8">
    <name type="scientific">Shimia gijangensis</name>
    <dbReference type="NCBI Taxonomy" id="1470563"/>
    <lineage>
        <taxon>Bacteria</taxon>
        <taxon>Pseudomonadati</taxon>
        <taxon>Pseudomonadota</taxon>
        <taxon>Alphaproteobacteria</taxon>
        <taxon>Rhodobacterales</taxon>
        <taxon>Roseobacteraceae</taxon>
    </lineage>
</organism>
<feature type="transmembrane region" description="Helical" evidence="6">
    <location>
        <begin position="302"/>
        <end position="326"/>
    </location>
</feature>
<feature type="transmembrane region" description="Helical" evidence="6">
    <location>
        <begin position="83"/>
        <end position="109"/>
    </location>
</feature>
<dbReference type="GO" id="GO:0044341">
    <property type="term" value="P:sodium-dependent phosphate transport"/>
    <property type="evidence" value="ECO:0007669"/>
    <property type="project" value="InterPro"/>
</dbReference>
<feature type="transmembrane region" description="Helical" evidence="6">
    <location>
        <begin position="27"/>
        <end position="45"/>
    </location>
</feature>
<keyword evidence="2" id="KW-1003">Cell membrane</keyword>
<feature type="transmembrane region" description="Helical" evidence="6">
    <location>
        <begin position="187"/>
        <end position="207"/>
    </location>
</feature>
<dbReference type="OrthoDB" id="9763003at2"/>
<dbReference type="GO" id="GO:0005886">
    <property type="term" value="C:plasma membrane"/>
    <property type="evidence" value="ECO:0007669"/>
    <property type="project" value="UniProtKB-SubCell"/>
</dbReference>
<keyword evidence="5 6" id="KW-0472">Membrane</keyword>
<evidence type="ECO:0000256" key="6">
    <source>
        <dbReference type="SAM" id="Phobius"/>
    </source>
</evidence>
<dbReference type="NCBIfam" id="NF037997">
    <property type="entry name" value="Na_Pi_symport"/>
    <property type="match status" value="1"/>
</dbReference>
<gene>
    <name evidence="7" type="ORF">SAMN05444000_1277</name>
</gene>
<dbReference type="PANTHER" id="PTHR10010">
    <property type="entry name" value="SOLUTE CARRIER FAMILY 34 SODIUM PHOSPHATE , MEMBER 2-RELATED"/>
    <property type="match status" value="1"/>
</dbReference>
<dbReference type="EMBL" id="FQZQ01000027">
    <property type="protein sequence ID" value="SHK37683.1"/>
    <property type="molecule type" value="Genomic_DNA"/>
</dbReference>
<protein>
    <submittedName>
        <fullName evidence="7">Phosphate:Na+ symporter</fullName>
    </submittedName>
</protein>
<dbReference type="RefSeq" id="WP_073256116.1">
    <property type="nucleotide sequence ID" value="NZ_FQZQ01000027.1"/>
</dbReference>
<comment type="subcellular location">
    <subcellularLocation>
        <location evidence="1">Cell membrane</location>
        <topology evidence="1">Multi-pass membrane protein</topology>
    </subcellularLocation>
</comment>
<evidence type="ECO:0000256" key="5">
    <source>
        <dbReference type="ARBA" id="ARBA00023136"/>
    </source>
</evidence>
<feature type="transmembrane region" description="Helical" evidence="6">
    <location>
        <begin position="129"/>
        <end position="146"/>
    </location>
</feature>
<feature type="transmembrane region" description="Helical" evidence="6">
    <location>
        <begin position="236"/>
        <end position="255"/>
    </location>
</feature>
<feature type="transmembrane region" description="Helical" evidence="6">
    <location>
        <begin position="153"/>
        <end position="171"/>
    </location>
</feature>
<evidence type="ECO:0000256" key="3">
    <source>
        <dbReference type="ARBA" id="ARBA00022692"/>
    </source>
</evidence>
<evidence type="ECO:0000256" key="2">
    <source>
        <dbReference type="ARBA" id="ARBA00022475"/>
    </source>
</evidence>
<dbReference type="PANTHER" id="PTHR10010:SF46">
    <property type="entry name" value="SODIUM-DEPENDENT PHOSPHATE TRANSPORT PROTEIN 2B"/>
    <property type="match status" value="1"/>
</dbReference>